<feature type="active site" evidence="9">
    <location>
        <position position="116"/>
    </location>
</feature>
<comment type="function">
    <text evidence="9">Catalyzes the condensation reaction of fatty acid synthesis by the addition to an acyl acceptor of two carbons from malonyl-ACP. Catalyzes the first condensation reaction which initiates fatty acid synthesis and may therefore play a role in governing the total rate of fatty acid production. Possesses both acetoacetyl-ACP synthase and acetyl transacylase activities. Its substrate specificity determines the biosynthesis of branched-chain and/or straight-chain of fatty acids.</text>
</comment>
<evidence type="ECO:0000256" key="5">
    <source>
        <dbReference type="ARBA" id="ARBA00022832"/>
    </source>
</evidence>
<proteinExistence type="inferred from homology"/>
<feature type="active site" evidence="9">
    <location>
        <position position="255"/>
    </location>
</feature>
<comment type="subcellular location">
    <subcellularLocation>
        <location evidence="9">Cytoplasm</location>
    </subcellularLocation>
</comment>
<keyword evidence="3 9" id="KW-0444">Lipid biosynthesis</keyword>
<accession>A0ABW3UR76</accession>
<comment type="domain">
    <text evidence="9">The last Arg residue of the ACP-binding site is essential for the weak association between ACP/AcpP and FabH.</text>
</comment>
<feature type="active site" evidence="9">
    <location>
        <position position="285"/>
    </location>
</feature>
<dbReference type="InterPro" id="IPR004655">
    <property type="entry name" value="FabH"/>
</dbReference>
<evidence type="ECO:0000256" key="6">
    <source>
        <dbReference type="ARBA" id="ARBA00023098"/>
    </source>
</evidence>
<dbReference type="NCBIfam" id="TIGR00747">
    <property type="entry name" value="fabH"/>
    <property type="match status" value="1"/>
</dbReference>
<comment type="similarity">
    <text evidence="1 9">Belongs to the thiolase-like superfamily. FabH family.</text>
</comment>
<evidence type="ECO:0000256" key="7">
    <source>
        <dbReference type="ARBA" id="ARBA00023160"/>
    </source>
</evidence>
<dbReference type="HAMAP" id="MF_01815">
    <property type="entry name" value="FabH"/>
    <property type="match status" value="1"/>
</dbReference>
<evidence type="ECO:0000259" key="11">
    <source>
        <dbReference type="Pfam" id="PF08545"/>
    </source>
</evidence>
<dbReference type="RefSeq" id="WP_345589450.1">
    <property type="nucleotide sequence ID" value="NZ_BAABJG010000018.1"/>
</dbReference>
<evidence type="ECO:0000256" key="8">
    <source>
        <dbReference type="ARBA" id="ARBA00023315"/>
    </source>
</evidence>
<reference evidence="13" key="1">
    <citation type="journal article" date="2019" name="Int. J. Syst. Evol. Microbiol.">
        <title>The Global Catalogue of Microorganisms (GCM) 10K type strain sequencing project: providing services to taxonomists for standard genome sequencing and annotation.</title>
        <authorList>
            <consortium name="The Broad Institute Genomics Platform"/>
            <consortium name="The Broad Institute Genome Sequencing Center for Infectious Disease"/>
            <person name="Wu L."/>
            <person name="Ma J."/>
        </authorList>
    </citation>
    <scope>NUCLEOTIDE SEQUENCE [LARGE SCALE GENOMIC DNA]</scope>
    <source>
        <strain evidence="13">CCUG 53270</strain>
    </source>
</reference>
<keyword evidence="7 9" id="KW-0275">Fatty acid biosynthesis</keyword>
<feature type="region of interest" description="ACP-binding" evidence="9">
    <location>
        <begin position="256"/>
        <end position="260"/>
    </location>
</feature>
<sequence>MEIQKARITAIGTYVPEKRLTNHDLEGMVETSDEWIVQRTGIRERRISEPKQYTSDLCEAAVKDMMHRYGKSVSDVDFIIVATSTPDFPFPSTASILQDRLGISASTGAIDVSAACAGFVYGLHMANGLIASGLHRKILVIGAETLTKITDYTDRTTCVLFGDGAGAVLVEREDGDLPSSFLSAHLSTDGSGGTHIYQTRIANQWNGIELIDKQLLVQNGREVFKWVVRTVPDGMKEVLRKAHMDLEQVDWFIPHSANLRMIEPLCERSGIPMEKALYSLVHFGNTSAATIPLALDLGLREGRVHNGDNALLYGFGAGLVQAGMLIRLHLDRQEADPAPL</sequence>
<dbReference type="EC" id="2.3.1.180" evidence="9"/>
<keyword evidence="6 9" id="KW-0443">Lipid metabolism</keyword>
<feature type="domain" description="Beta-ketoacyl-[acyl-carrier-protein] synthase III C-terminal" evidence="10">
    <location>
        <begin position="239"/>
        <end position="327"/>
    </location>
</feature>
<dbReference type="PANTHER" id="PTHR34069">
    <property type="entry name" value="3-OXOACYL-[ACYL-CARRIER-PROTEIN] SYNTHASE 3"/>
    <property type="match status" value="1"/>
</dbReference>
<keyword evidence="4 9" id="KW-0808">Transferase</keyword>
<keyword evidence="9" id="KW-0511">Multifunctional enzyme</keyword>
<dbReference type="InterPro" id="IPR016039">
    <property type="entry name" value="Thiolase-like"/>
</dbReference>
<comment type="pathway">
    <text evidence="9">Lipid metabolism; fatty acid biosynthesis.</text>
</comment>
<evidence type="ECO:0000256" key="3">
    <source>
        <dbReference type="ARBA" id="ARBA00022516"/>
    </source>
</evidence>
<keyword evidence="5 9" id="KW-0276">Fatty acid metabolism</keyword>
<comment type="catalytic activity">
    <reaction evidence="9">
        <text>malonyl-[ACP] + acetyl-CoA + H(+) = 3-oxobutanoyl-[ACP] + CO2 + CoA</text>
        <dbReference type="Rhea" id="RHEA:12080"/>
        <dbReference type="Rhea" id="RHEA-COMP:9623"/>
        <dbReference type="Rhea" id="RHEA-COMP:9625"/>
        <dbReference type="ChEBI" id="CHEBI:15378"/>
        <dbReference type="ChEBI" id="CHEBI:16526"/>
        <dbReference type="ChEBI" id="CHEBI:57287"/>
        <dbReference type="ChEBI" id="CHEBI:57288"/>
        <dbReference type="ChEBI" id="CHEBI:78449"/>
        <dbReference type="ChEBI" id="CHEBI:78450"/>
        <dbReference type="EC" id="2.3.1.180"/>
    </reaction>
</comment>
<dbReference type="Gene3D" id="3.40.47.10">
    <property type="match status" value="1"/>
</dbReference>
<evidence type="ECO:0000256" key="1">
    <source>
        <dbReference type="ARBA" id="ARBA00008642"/>
    </source>
</evidence>
<dbReference type="Proteomes" id="UP001597180">
    <property type="component" value="Unassembled WGS sequence"/>
</dbReference>
<evidence type="ECO:0000256" key="9">
    <source>
        <dbReference type="HAMAP-Rule" id="MF_01815"/>
    </source>
</evidence>
<comment type="caution">
    <text evidence="12">The sequence shown here is derived from an EMBL/GenBank/DDBJ whole genome shotgun (WGS) entry which is preliminary data.</text>
</comment>
<dbReference type="InterPro" id="IPR013751">
    <property type="entry name" value="ACP_syn_III_N"/>
</dbReference>
<dbReference type="PANTHER" id="PTHR34069:SF2">
    <property type="entry name" value="BETA-KETOACYL-[ACYL-CARRIER-PROTEIN] SYNTHASE III"/>
    <property type="match status" value="1"/>
</dbReference>
<dbReference type="Pfam" id="PF08545">
    <property type="entry name" value="ACP_syn_III"/>
    <property type="match status" value="1"/>
</dbReference>
<dbReference type="SUPFAM" id="SSF53901">
    <property type="entry name" value="Thiolase-like"/>
    <property type="match status" value="1"/>
</dbReference>
<keyword evidence="13" id="KW-1185">Reference proteome</keyword>
<name>A0ABW3UR76_9BACL</name>
<organism evidence="12 13">
    <name type="scientific">Paenibacillus vulneris</name>
    <dbReference type="NCBI Taxonomy" id="1133364"/>
    <lineage>
        <taxon>Bacteria</taxon>
        <taxon>Bacillati</taxon>
        <taxon>Bacillota</taxon>
        <taxon>Bacilli</taxon>
        <taxon>Bacillales</taxon>
        <taxon>Paenibacillaceae</taxon>
        <taxon>Paenibacillus</taxon>
    </lineage>
</organism>
<dbReference type="NCBIfam" id="NF006829">
    <property type="entry name" value="PRK09352.1"/>
    <property type="match status" value="1"/>
</dbReference>
<dbReference type="EMBL" id="JBHTLU010000023">
    <property type="protein sequence ID" value="MFD1222301.1"/>
    <property type="molecule type" value="Genomic_DNA"/>
</dbReference>
<evidence type="ECO:0000256" key="4">
    <source>
        <dbReference type="ARBA" id="ARBA00022679"/>
    </source>
</evidence>
<dbReference type="CDD" id="cd00830">
    <property type="entry name" value="KAS_III"/>
    <property type="match status" value="1"/>
</dbReference>
<gene>
    <name evidence="9" type="primary">fabH</name>
    <name evidence="12" type="ORF">ACFQ4B_19445</name>
</gene>
<evidence type="ECO:0000313" key="12">
    <source>
        <dbReference type="EMBL" id="MFD1222301.1"/>
    </source>
</evidence>
<feature type="domain" description="Beta-ketoacyl-[acyl-carrier-protein] synthase III N-terminal" evidence="11">
    <location>
        <begin position="110"/>
        <end position="190"/>
    </location>
</feature>
<keyword evidence="8 9" id="KW-0012">Acyltransferase</keyword>
<protein>
    <recommendedName>
        <fullName evidence="9">Beta-ketoacyl-[acyl-carrier-protein] synthase III</fullName>
        <shortName evidence="9">Beta-ketoacyl-ACP synthase III</shortName>
        <shortName evidence="9">KAS III</shortName>
        <ecNumber evidence="9">2.3.1.180</ecNumber>
    </recommendedName>
    <alternativeName>
        <fullName evidence="9">3-oxoacyl-[acyl-carrier-protein] synthase 3</fullName>
    </alternativeName>
    <alternativeName>
        <fullName evidence="9">3-oxoacyl-[acyl-carrier-protein] synthase III</fullName>
    </alternativeName>
</protein>
<evidence type="ECO:0000259" key="10">
    <source>
        <dbReference type="Pfam" id="PF08541"/>
    </source>
</evidence>
<evidence type="ECO:0000256" key="2">
    <source>
        <dbReference type="ARBA" id="ARBA00022490"/>
    </source>
</evidence>
<dbReference type="Pfam" id="PF08541">
    <property type="entry name" value="ACP_syn_III_C"/>
    <property type="match status" value="1"/>
</dbReference>
<dbReference type="InterPro" id="IPR013747">
    <property type="entry name" value="ACP_syn_III_C"/>
</dbReference>
<keyword evidence="2 9" id="KW-0963">Cytoplasm</keyword>
<evidence type="ECO:0000313" key="13">
    <source>
        <dbReference type="Proteomes" id="UP001597180"/>
    </source>
</evidence>
<comment type="subunit">
    <text evidence="9">Homodimer.</text>
</comment>